<keyword evidence="5" id="KW-0067">ATP-binding</keyword>
<dbReference type="AlphaFoldDB" id="A0A813KS88"/>
<gene>
    <name evidence="7" type="ORF">PGLA2088_LOCUS36364</name>
</gene>
<accession>A0A813KS88</accession>
<evidence type="ECO:0000256" key="2">
    <source>
        <dbReference type="ARBA" id="ARBA00022679"/>
    </source>
</evidence>
<feature type="domain" description="Protein kinase" evidence="6">
    <location>
        <begin position="3"/>
        <end position="303"/>
    </location>
</feature>
<comment type="caution">
    <text evidence="7">The sequence shown here is derived from an EMBL/GenBank/DDBJ whole genome shotgun (WGS) entry which is preliminary data.</text>
</comment>
<proteinExistence type="predicted"/>
<feature type="non-terminal residue" evidence="7">
    <location>
        <position position="315"/>
    </location>
</feature>
<dbReference type="Gene3D" id="1.10.510.10">
    <property type="entry name" value="Transferase(Phosphotransferase) domain 1"/>
    <property type="match status" value="1"/>
</dbReference>
<protein>
    <recommendedName>
        <fullName evidence="1">non-specific serine/threonine protein kinase</fullName>
        <ecNumber evidence="1">2.7.11.1</ecNumber>
    </recommendedName>
</protein>
<dbReference type="Proteomes" id="UP000626109">
    <property type="component" value="Unassembled WGS sequence"/>
</dbReference>
<evidence type="ECO:0000256" key="1">
    <source>
        <dbReference type="ARBA" id="ARBA00012513"/>
    </source>
</evidence>
<dbReference type="PANTHER" id="PTHR43671">
    <property type="entry name" value="SERINE/THREONINE-PROTEIN KINASE NEK"/>
    <property type="match status" value="1"/>
</dbReference>
<dbReference type="PANTHER" id="PTHR43671:SF13">
    <property type="entry name" value="SERINE_THREONINE-PROTEIN KINASE NEK2"/>
    <property type="match status" value="1"/>
</dbReference>
<dbReference type="InterPro" id="IPR008271">
    <property type="entry name" value="Ser/Thr_kinase_AS"/>
</dbReference>
<evidence type="ECO:0000256" key="4">
    <source>
        <dbReference type="ARBA" id="ARBA00022777"/>
    </source>
</evidence>
<dbReference type="InterPro" id="IPR000719">
    <property type="entry name" value="Prot_kinase_dom"/>
</dbReference>
<dbReference type="EMBL" id="CAJNNW010032128">
    <property type="protein sequence ID" value="CAE8711204.1"/>
    <property type="molecule type" value="Genomic_DNA"/>
</dbReference>
<keyword evidence="2" id="KW-0808">Transferase</keyword>
<dbReference type="Pfam" id="PF00069">
    <property type="entry name" value="Pkinase"/>
    <property type="match status" value="1"/>
</dbReference>
<keyword evidence="3" id="KW-0547">Nucleotide-binding</keyword>
<evidence type="ECO:0000313" key="7">
    <source>
        <dbReference type="EMBL" id="CAE8711204.1"/>
    </source>
</evidence>
<dbReference type="EC" id="2.7.11.1" evidence="1"/>
<reference evidence="7" key="1">
    <citation type="submission" date="2021-02" db="EMBL/GenBank/DDBJ databases">
        <authorList>
            <person name="Dougan E. K."/>
            <person name="Rhodes N."/>
            <person name="Thang M."/>
            <person name="Chan C."/>
        </authorList>
    </citation>
    <scope>NUCLEOTIDE SEQUENCE</scope>
</reference>
<dbReference type="SMART" id="SM00220">
    <property type="entry name" value="S_TKc"/>
    <property type="match status" value="1"/>
</dbReference>
<dbReference type="GO" id="GO:0005524">
    <property type="term" value="F:ATP binding"/>
    <property type="evidence" value="ECO:0007669"/>
    <property type="project" value="UniProtKB-KW"/>
</dbReference>
<evidence type="ECO:0000256" key="5">
    <source>
        <dbReference type="ARBA" id="ARBA00022840"/>
    </source>
</evidence>
<dbReference type="PROSITE" id="PS50011">
    <property type="entry name" value="PROTEIN_KINASE_DOM"/>
    <property type="match status" value="1"/>
</dbReference>
<keyword evidence="4" id="KW-0418">Kinase</keyword>
<dbReference type="GO" id="GO:0004674">
    <property type="term" value="F:protein serine/threonine kinase activity"/>
    <property type="evidence" value="ECO:0007669"/>
    <property type="project" value="UniProtKB-EC"/>
</dbReference>
<evidence type="ECO:0000259" key="6">
    <source>
        <dbReference type="PROSITE" id="PS50011"/>
    </source>
</evidence>
<sequence length="315" mass="33634">DWLSFGPQLGRGASGATVLRCTQSARALQTASAGADGTEDGTVQCAAKVLPLSNATFADMVEDFGREVDLLRSLGPGSCSLKSAQITCEAYVLCIELCDAALEDVVQRRCSQKRAFAQHELMPCLAQVSTGLAYLHSRGVMHRDMKSANVFLQHDLPPAERLQAVTKEDFLDLPLHELRAKLGDFGAAKAAERAQTPVQTPQFMAPEVCRQEAPYGLEADLWGFGSLLHELLELSVPYGQELTFPELEQKLLAGVPPALSDRAGAEQRCPSLVPLMDSCLRADPAARPTAGQVVEELARQPVAAAAEVAHSGGTG</sequence>
<evidence type="ECO:0000313" key="8">
    <source>
        <dbReference type="Proteomes" id="UP000626109"/>
    </source>
</evidence>
<dbReference type="InterPro" id="IPR050660">
    <property type="entry name" value="NEK_Ser/Thr_kinase"/>
</dbReference>
<name>A0A813KS88_POLGL</name>
<dbReference type="PROSITE" id="PS00108">
    <property type="entry name" value="PROTEIN_KINASE_ST"/>
    <property type="match status" value="1"/>
</dbReference>
<evidence type="ECO:0000256" key="3">
    <source>
        <dbReference type="ARBA" id="ARBA00022741"/>
    </source>
</evidence>
<dbReference type="SUPFAM" id="SSF56112">
    <property type="entry name" value="Protein kinase-like (PK-like)"/>
    <property type="match status" value="1"/>
</dbReference>
<organism evidence="7 8">
    <name type="scientific">Polarella glacialis</name>
    <name type="common">Dinoflagellate</name>
    <dbReference type="NCBI Taxonomy" id="89957"/>
    <lineage>
        <taxon>Eukaryota</taxon>
        <taxon>Sar</taxon>
        <taxon>Alveolata</taxon>
        <taxon>Dinophyceae</taxon>
        <taxon>Suessiales</taxon>
        <taxon>Suessiaceae</taxon>
        <taxon>Polarella</taxon>
    </lineage>
</organism>
<dbReference type="InterPro" id="IPR011009">
    <property type="entry name" value="Kinase-like_dom_sf"/>
</dbReference>